<dbReference type="Proteomes" id="UP000286931">
    <property type="component" value="Unassembled WGS sequence"/>
</dbReference>
<reference evidence="3 4" key="1">
    <citation type="submission" date="2018-12" db="EMBL/GenBank/DDBJ databases">
        <title>Draft genome sequence of Embleya hyalina NBRC 13850T.</title>
        <authorList>
            <person name="Komaki H."/>
            <person name="Hosoyama A."/>
            <person name="Kimura A."/>
            <person name="Ichikawa N."/>
            <person name="Tamura T."/>
        </authorList>
    </citation>
    <scope>NUCLEOTIDE SEQUENCE [LARGE SCALE GENOMIC DNA]</scope>
    <source>
        <strain evidence="3 4">NBRC 13850</strain>
    </source>
</reference>
<organism evidence="3 4">
    <name type="scientific">Embleya hyalina</name>
    <dbReference type="NCBI Taxonomy" id="516124"/>
    <lineage>
        <taxon>Bacteria</taxon>
        <taxon>Bacillati</taxon>
        <taxon>Actinomycetota</taxon>
        <taxon>Actinomycetes</taxon>
        <taxon>Kitasatosporales</taxon>
        <taxon>Streptomycetaceae</taxon>
        <taxon>Embleya</taxon>
    </lineage>
</organism>
<dbReference type="Gene3D" id="3.30.750.24">
    <property type="entry name" value="STAS domain"/>
    <property type="match status" value="1"/>
</dbReference>
<dbReference type="EMBL" id="BIFH01000034">
    <property type="protein sequence ID" value="GCD99668.1"/>
    <property type="molecule type" value="Genomic_DNA"/>
</dbReference>
<dbReference type="PROSITE" id="PS50801">
    <property type="entry name" value="STAS"/>
    <property type="match status" value="1"/>
</dbReference>
<gene>
    <name evidence="3" type="ORF">EHYA_07390</name>
</gene>
<feature type="domain" description="STAS" evidence="2">
    <location>
        <begin position="151"/>
        <end position="254"/>
    </location>
</feature>
<keyword evidence="4" id="KW-1185">Reference proteome</keyword>
<dbReference type="AlphaFoldDB" id="A0A401YYL0"/>
<dbReference type="CDD" id="cd07043">
    <property type="entry name" value="STAS_anti-anti-sigma_factors"/>
    <property type="match status" value="1"/>
</dbReference>
<dbReference type="InterPro" id="IPR036513">
    <property type="entry name" value="STAS_dom_sf"/>
</dbReference>
<dbReference type="PANTHER" id="PTHR33495:SF2">
    <property type="entry name" value="ANTI-SIGMA FACTOR ANTAGONIST TM_1081-RELATED"/>
    <property type="match status" value="1"/>
</dbReference>
<dbReference type="OrthoDB" id="4827422at2"/>
<feature type="region of interest" description="Disordered" evidence="1">
    <location>
        <begin position="278"/>
        <end position="298"/>
    </location>
</feature>
<evidence type="ECO:0000313" key="4">
    <source>
        <dbReference type="Proteomes" id="UP000286931"/>
    </source>
</evidence>
<proteinExistence type="predicted"/>
<dbReference type="Pfam" id="PF01740">
    <property type="entry name" value="STAS"/>
    <property type="match status" value="1"/>
</dbReference>
<evidence type="ECO:0000259" key="2">
    <source>
        <dbReference type="PROSITE" id="PS50801"/>
    </source>
</evidence>
<accession>A0A401YYL0</accession>
<name>A0A401YYL0_9ACTN</name>
<dbReference type="GO" id="GO:0043856">
    <property type="term" value="F:anti-sigma factor antagonist activity"/>
    <property type="evidence" value="ECO:0007669"/>
    <property type="project" value="TreeGrafter"/>
</dbReference>
<sequence length="298" mass="32951">MTVRNRRTGRADAPLAIVEVPLPRRAFANWLAQIRLRAGQPSLQELCVRMRKFGVHVPKSTLGDGLTGKRLLALDRARALVRACGGDNALQAECQNRWTLAREGRLPTTPTETSITAADVRRTPAIDMPLGIVHQREGVRCELTPHDPWQIVRLHGEWDVHATRRLRPGFDRVLADERRPQIIVDLSAVTFMDTAVLSTLLHALKILRQRGAILRVVSGTSDLSLARVGRVMILTCVTPYLPVYPTLEAALSPLSNLETLHPVPNIPDPIDSTMPAATITGPRKPDLHSGTWRQDPPA</sequence>
<dbReference type="SUPFAM" id="SSF52091">
    <property type="entry name" value="SpoIIaa-like"/>
    <property type="match status" value="1"/>
</dbReference>
<evidence type="ECO:0000313" key="3">
    <source>
        <dbReference type="EMBL" id="GCD99668.1"/>
    </source>
</evidence>
<dbReference type="PANTHER" id="PTHR33495">
    <property type="entry name" value="ANTI-SIGMA FACTOR ANTAGONIST TM_1081-RELATED-RELATED"/>
    <property type="match status" value="1"/>
</dbReference>
<dbReference type="RefSeq" id="WP_160161693.1">
    <property type="nucleotide sequence ID" value="NZ_BIFH01000034.1"/>
</dbReference>
<comment type="caution">
    <text evidence="3">The sequence shown here is derived from an EMBL/GenBank/DDBJ whole genome shotgun (WGS) entry which is preliminary data.</text>
</comment>
<evidence type="ECO:0000256" key="1">
    <source>
        <dbReference type="SAM" id="MobiDB-lite"/>
    </source>
</evidence>
<protein>
    <submittedName>
        <fullName evidence="3">Putative anti-sigma factor antagonist TM_1442</fullName>
    </submittedName>
</protein>
<dbReference type="InterPro" id="IPR002645">
    <property type="entry name" value="STAS_dom"/>
</dbReference>